<dbReference type="SUPFAM" id="SSF46785">
    <property type="entry name" value="Winged helix' DNA-binding domain"/>
    <property type="match status" value="1"/>
</dbReference>
<dbReference type="PRINTS" id="PR00039">
    <property type="entry name" value="HTHLYSR"/>
</dbReference>
<dbReference type="PANTHER" id="PTHR30346:SF0">
    <property type="entry name" value="HCA OPERON TRANSCRIPTIONAL ACTIVATOR HCAR"/>
    <property type="match status" value="1"/>
</dbReference>
<dbReference type="FunFam" id="1.10.10.10:FF:000001">
    <property type="entry name" value="LysR family transcriptional regulator"/>
    <property type="match status" value="1"/>
</dbReference>
<evidence type="ECO:0000256" key="2">
    <source>
        <dbReference type="ARBA" id="ARBA00023015"/>
    </source>
</evidence>
<dbReference type="Gene3D" id="1.10.10.10">
    <property type="entry name" value="Winged helix-like DNA-binding domain superfamily/Winged helix DNA-binding domain"/>
    <property type="match status" value="1"/>
</dbReference>
<sequence>MGRSHFRTAFTSSSCAEQCEKSNHIFYRLPFSFPDCWWDAKKIADNAVLFLGDHIEWQRETTYSLCMELYQLRTFLAVAEEKHLTRASERLFVSQPAVSAHIKALEKELGVKLFKRTAKGMELTREGQALKPKAEAVLVAARDLVYLARAMGDELVGNFRLGLNTDAEFLRLNALLSCMMGKHPRVAVTLLHSTSSRIAEQVAAGNWDAGFVFTPPSDPELAAMPLFGFRLYVAGSAAFRTDLEDATWPDLARLPWIWTTANCPYHRLVRTLFERHNISPSQVIEADSEAVVRSLVSAGKGVALLREDEVRTLGALDDLAVWPGEHFDVQAYFVYQLAREKDPLIQAVRHCVADMWRDAGVLDAPGQ</sequence>
<dbReference type="Proteomes" id="UP000190027">
    <property type="component" value="Unassembled WGS sequence"/>
</dbReference>
<dbReference type="GO" id="GO:0003677">
    <property type="term" value="F:DNA binding"/>
    <property type="evidence" value="ECO:0007669"/>
    <property type="project" value="UniProtKB-KW"/>
</dbReference>
<dbReference type="InterPro" id="IPR000847">
    <property type="entry name" value="LysR_HTH_N"/>
</dbReference>
<feature type="domain" description="HTH lysR-type" evidence="5">
    <location>
        <begin position="67"/>
        <end position="124"/>
    </location>
</feature>
<accession>A0A1T4XIK5</accession>
<dbReference type="SUPFAM" id="SSF53850">
    <property type="entry name" value="Periplasmic binding protein-like II"/>
    <property type="match status" value="1"/>
</dbReference>
<dbReference type="EMBL" id="FUYC01000011">
    <property type="protein sequence ID" value="SKA89390.1"/>
    <property type="molecule type" value="Genomic_DNA"/>
</dbReference>
<dbReference type="GO" id="GO:0032993">
    <property type="term" value="C:protein-DNA complex"/>
    <property type="evidence" value="ECO:0007669"/>
    <property type="project" value="TreeGrafter"/>
</dbReference>
<protein>
    <submittedName>
        <fullName evidence="6">DNA-binding transcriptional regulator, LysR family</fullName>
    </submittedName>
</protein>
<proteinExistence type="inferred from homology"/>
<evidence type="ECO:0000259" key="5">
    <source>
        <dbReference type="PROSITE" id="PS50931"/>
    </source>
</evidence>
<dbReference type="Pfam" id="PF00126">
    <property type="entry name" value="HTH_1"/>
    <property type="match status" value="1"/>
</dbReference>
<gene>
    <name evidence="6" type="ORF">SAMN02745704_02131</name>
</gene>
<organism evidence="6 7">
    <name type="scientific">Paucidesulfovibrio gracilis DSM 16080</name>
    <dbReference type="NCBI Taxonomy" id="1121449"/>
    <lineage>
        <taxon>Bacteria</taxon>
        <taxon>Pseudomonadati</taxon>
        <taxon>Thermodesulfobacteriota</taxon>
        <taxon>Desulfovibrionia</taxon>
        <taxon>Desulfovibrionales</taxon>
        <taxon>Desulfovibrionaceae</taxon>
        <taxon>Paucidesulfovibrio</taxon>
    </lineage>
</organism>
<keyword evidence="3 6" id="KW-0238">DNA-binding</keyword>
<keyword evidence="4" id="KW-0804">Transcription</keyword>
<dbReference type="Gene3D" id="3.40.190.290">
    <property type="match status" value="1"/>
</dbReference>
<evidence type="ECO:0000256" key="3">
    <source>
        <dbReference type="ARBA" id="ARBA00023125"/>
    </source>
</evidence>
<dbReference type="InterPro" id="IPR036388">
    <property type="entry name" value="WH-like_DNA-bd_sf"/>
</dbReference>
<evidence type="ECO:0000313" key="7">
    <source>
        <dbReference type="Proteomes" id="UP000190027"/>
    </source>
</evidence>
<dbReference type="GO" id="GO:0003700">
    <property type="term" value="F:DNA-binding transcription factor activity"/>
    <property type="evidence" value="ECO:0007669"/>
    <property type="project" value="InterPro"/>
</dbReference>
<keyword evidence="7" id="KW-1185">Reference proteome</keyword>
<dbReference type="CDD" id="cd05466">
    <property type="entry name" value="PBP2_LTTR_substrate"/>
    <property type="match status" value="1"/>
</dbReference>
<name>A0A1T4XIK5_9BACT</name>
<evidence type="ECO:0000256" key="4">
    <source>
        <dbReference type="ARBA" id="ARBA00023163"/>
    </source>
</evidence>
<evidence type="ECO:0000256" key="1">
    <source>
        <dbReference type="ARBA" id="ARBA00009437"/>
    </source>
</evidence>
<evidence type="ECO:0000313" key="6">
    <source>
        <dbReference type="EMBL" id="SKA89390.1"/>
    </source>
</evidence>
<dbReference type="STRING" id="1121449.SAMN02745704_02131"/>
<dbReference type="Pfam" id="PF03466">
    <property type="entry name" value="LysR_substrate"/>
    <property type="match status" value="1"/>
</dbReference>
<dbReference type="AlphaFoldDB" id="A0A1T4XIK5"/>
<comment type="similarity">
    <text evidence="1">Belongs to the LysR transcriptional regulatory family.</text>
</comment>
<dbReference type="InterPro" id="IPR036390">
    <property type="entry name" value="WH_DNA-bd_sf"/>
</dbReference>
<reference evidence="6 7" key="1">
    <citation type="submission" date="2017-02" db="EMBL/GenBank/DDBJ databases">
        <authorList>
            <person name="Peterson S.W."/>
        </authorList>
    </citation>
    <scope>NUCLEOTIDE SEQUENCE [LARGE SCALE GENOMIC DNA]</scope>
    <source>
        <strain evidence="6 7">DSM 16080</strain>
    </source>
</reference>
<dbReference type="InterPro" id="IPR005119">
    <property type="entry name" value="LysR_subst-bd"/>
</dbReference>
<keyword evidence="2" id="KW-0805">Transcription regulation</keyword>
<dbReference type="PROSITE" id="PS50931">
    <property type="entry name" value="HTH_LYSR"/>
    <property type="match status" value="1"/>
</dbReference>
<dbReference type="PANTHER" id="PTHR30346">
    <property type="entry name" value="TRANSCRIPTIONAL DUAL REGULATOR HCAR-RELATED"/>
    <property type="match status" value="1"/>
</dbReference>